<keyword evidence="3" id="KW-1185">Reference proteome</keyword>
<dbReference type="EMBL" id="MNPJ01000021">
    <property type="protein sequence ID" value="OQS54226.1"/>
    <property type="molecule type" value="Genomic_DNA"/>
</dbReference>
<dbReference type="SMART" id="SM00884">
    <property type="entry name" value="Cullin_Nedd8"/>
    <property type="match status" value="1"/>
</dbReference>
<evidence type="ECO:0000259" key="1">
    <source>
        <dbReference type="SMART" id="SM00884"/>
    </source>
</evidence>
<evidence type="ECO:0000313" key="2">
    <source>
        <dbReference type="EMBL" id="OQS54226.1"/>
    </source>
</evidence>
<dbReference type="Gene3D" id="1.10.10.10">
    <property type="entry name" value="Winged helix-like DNA-binding domain superfamily/Winged helix DNA-binding domain"/>
    <property type="match status" value="1"/>
</dbReference>
<reference evidence="2 3" key="1">
    <citation type="journal article" date="2017" name="Environ. Microbiol.">
        <title>Decay of the glycolytic pathway and adaptation to intranuclear parasitism within Enterocytozoonidae microsporidia.</title>
        <authorList>
            <person name="Wiredu Boakye D."/>
            <person name="Jaroenlak P."/>
            <person name="Prachumwat A."/>
            <person name="Williams T.A."/>
            <person name="Bateman K.S."/>
            <person name="Itsathitphaisarn O."/>
            <person name="Sritunyalucksana K."/>
            <person name="Paszkiewicz K.H."/>
            <person name="Moore K.A."/>
            <person name="Stentiford G.D."/>
            <person name="Williams B.A."/>
        </authorList>
    </citation>
    <scope>NUCLEOTIDE SEQUENCE [LARGE SCALE GENOMIC DNA]</scope>
    <source>
        <strain evidence="2 3">TH1</strain>
    </source>
</reference>
<accession>A0A1W0E4R8</accession>
<feature type="domain" description="Cullin neddylation" evidence="1">
    <location>
        <begin position="611"/>
        <end position="675"/>
    </location>
</feature>
<dbReference type="OrthoDB" id="27073at2759"/>
<dbReference type="InterPro" id="IPR036390">
    <property type="entry name" value="WH_DNA-bd_sf"/>
</dbReference>
<proteinExistence type="predicted"/>
<dbReference type="SUPFAM" id="SSF46785">
    <property type="entry name" value="Winged helix' DNA-binding domain"/>
    <property type="match status" value="1"/>
</dbReference>
<dbReference type="InterPro" id="IPR036388">
    <property type="entry name" value="WH-like_DNA-bd_sf"/>
</dbReference>
<dbReference type="InterPro" id="IPR019559">
    <property type="entry name" value="Cullin_neddylation_domain"/>
</dbReference>
<protein>
    <recommendedName>
        <fullName evidence="1">Cullin neddylation domain-containing protein</fullName>
    </recommendedName>
</protein>
<organism evidence="2 3">
    <name type="scientific">Ecytonucleospora hepatopenaei</name>
    <dbReference type="NCBI Taxonomy" id="646526"/>
    <lineage>
        <taxon>Eukaryota</taxon>
        <taxon>Fungi</taxon>
        <taxon>Fungi incertae sedis</taxon>
        <taxon>Microsporidia</taxon>
        <taxon>Enterocytozoonidae</taxon>
        <taxon>Ecytonucleospora</taxon>
    </lineage>
</organism>
<gene>
    <name evidence="2" type="ORF">EHP00_898</name>
</gene>
<sequence>MEVPALSTCEMNYLINSYVDSLFLQEKISQTEFCDMYTKVHAYCSIETEEDSFSFGSHAYEAIKKAISRNLDNYEFENLYKAAKFFKKLKEIEAFIYATFRTVDKFYVKFAGTLSTNDMFHYLVHKQYTDKWFNSLVHDLIDGIDDLRNKTTIKNMKNEVLNEENDKYNITTMRKVLKVFVSFFIENCIRNDRTEDVIKIRNKIIDNFVKFKDKNTINADVKTLFKYLSLELENYQKIFDNYMCKIIMDSISFDSKEISNVIVESLKTNKIKNVFNVLKYTKTQNVDVFVTSLLNFLEQNFMNKNYSFSGVNYSEKKENSNECFFIEFCINTEMFLSKNEINLNLKKLDEMLKKCYNHMFEGNEEFFEIIEYIKQGIMTKKYDRKIIALLIRLFGGGAQFSESLYKNIEILLFLGIYRQNDKNNEMFEKLDFLIKYTDVTSIKSKMYRLVNTFKSYIEEKEKMINVYSGLNNLTNVSMIRHNQILTSTKSNVLNYNVLKKKHCKGIINNILTGVIILYQQYKIRLNLISLNIFLFVNDNPDVGINDIVDKTQTEKSFCEFYVNHLLKVGLLIAKENTVTINNEFEDESKVKILDFYTIKSEEDMKTKETEEHNEQGLLIQAFIMRTLKLEKTMSYETVIQKVCSNFSAATNETVTSNLESLITKGYLIKEDKELKYVL</sequence>
<comment type="caution">
    <text evidence="2">The sequence shown here is derived from an EMBL/GenBank/DDBJ whole genome shotgun (WGS) entry which is preliminary data.</text>
</comment>
<evidence type="ECO:0000313" key="3">
    <source>
        <dbReference type="Proteomes" id="UP000192758"/>
    </source>
</evidence>
<dbReference type="VEuPathDB" id="MicrosporidiaDB:EHP00_898"/>
<dbReference type="AlphaFoldDB" id="A0A1W0E4R8"/>
<name>A0A1W0E4R8_9MICR</name>
<dbReference type="Proteomes" id="UP000192758">
    <property type="component" value="Unassembled WGS sequence"/>
</dbReference>